<feature type="compositionally biased region" description="Polar residues" evidence="1">
    <location>
        <begin position="1"/>
        <end position="11"/>
    </location>
</feature>
<comment type="caution">
    <text evidence="2">The sequence shown here is derived from an EMBL/GenBank/DDBJ whole genome shotgun (WGS) entry which is preliminary data.</text>
</comment>
<protein>
    <submittedName>
        <fullName evidence="2">Uncharacterized protein</fullName>
    </submittedName>
</protein>
<reference evidence="2" key="1">
    <citation type="journal article" date="2015" name="Nature">
        <title>Complex archaea that bridge the gap between prokaryotes and eukaryotes.</title>
        <authorList>
            <person name="Spang A."/>
            <person name="Saw J.H."/>
            <person name="Jorgensen S.L."/>
            <person name="Zaremba-Niedzwiedzka K."/>
            <person name="Martijn J."/>
            <person name="Lind A.E."/>
            <person name="van Eijk R."/>
            <person name="Schleper C."/>
            <person name="Guy L."/>
            <person name="Ettema T.J."/>
        </authorList>
    </citation>
    <scope>NUCLEOTIDE SEQUENCE</scope>
</reference>
<name>A0A0F9F8Z3_9ZZZZ</name>
<proteinExistence type="predicted"/>
<sequence length="114" mass="11993">MGGLANDSSRTPFLPPSPNLISATNTPPSLSVQVTVDIAMDQTVTPALTSFEVVVDGVPETPTSFIWFTATVFDLGFATAATTDLVVNLLTTDSDLRSLEGSFMRAPQSVIGFP</sequence>
<dbReference type="EMBL" id="LAZR01022188">
    <property type="protein sequence ID" value="KKL82743.1"/>
    <property type="molecule type" value="Genomic_DNA"/>
</dbReference>
<accession>A0A0F9F8Z3</accession>
<evidence type="ECO:0000256" key="1">
    <source>
        <dbReference type="SAM" id="MobiDB-lite"/>
    </source>
</evidence>
<evidence type="ECO:0000313" key="2">
    <source>
        <dbReference type="EMBL" id="KKL82743.1"/>
    </source>
</evidence>
<gene>
    <name evidence="2" type="ORF">LCGC14_1981700</name>
</gene>
<dbReference type="AlphaFoldDB" id="A0A0F9F8Z3"/>
<organism evidence="2">
    <name type="scientific">marine sediment metagenome</name>
    <dbReference type="NCBI Taxonomy" id="412755"/>
    <lineage>
        <taxon>unclassified sequences</taxon>
        <taxon>metagenomes</taxon>
        <taxon>ecological metagenomes</taxon>
    </lineage>
</organism>
<feature type="region of interest" description="Disordered" evidence="1">
    <location>
        <begin position="1"/>
        <end position="26"/>
    </location>
</feature>